<dbReference type="VEuPathDB" id="FungiDB:HpaG810705"/>
<dbReference type="Proteomes" id="UP000011713">
    <property type="component" value="Unassembled WGS sequence"/>
</dbReference>
<protein>
    <submittedName>
        <fullName evidence="1">Uncharacterized protein</fullName>
    </submittedName>
</protein>
<dbReference type="AlphaFoldDB" id="M4BW04"/>
<name>M4BW04_HYAAE</name>
<sequence>MLERSISYLPGVVMSPRPCSSHLVKDRLVRRNSAGDGALFTRCRRSRLKIDEDDARDEGDE</sequence>
<keyword evidence="2" id="KW-1185">Reference proteome</keyword>
<proteinExistence type="predicted"/>
<evidence type="ECO:0000313" key="2">
    <source>
        <dbReference type="Proteomes" id="UP000011713"/>
    </source>
</evidence>
<reference evidence="2" key="1">
    <citation type="journal article" date="2010" name="Science">
        <title>Signatures of adaptation to obligate biotrophy in the Hyaloperonospora arabidopsidis genome.</title>
        <authorList>
            <person name="Baxter L."/>
            <person name="Tripathy S."/>
            <person name="Ishaque N."/>
            <person name="Boot N."/>
            <person name="Cabral A."/>
            <person name="Kemen E."/>
            <person name="Thines M."/>
            <person name="Ah-Fong A."/>
            <person name="Anderson R."/>
            <person name="Badejoko W."/>
            <person name="Bittner-Eddy P."/>
            <person name="Boore J.L."/>
            <person name="Chibucos M.C."/>
            <person name="Coates M."/>
            <person name="Dehal P."/>
            <person name="Delehaunty K."/>
            <person name="Dong S."/>
            <person name="Downton P."/>
            <person name="Dumas B."/>
            <person name="Fabro G."/>
            <person name="Fronick C."/>
            <person name="Fuerstenberg S.I."/>
            <person name="Fulton L."/>
            <person name="Gaulin E."/>
            <person name="Govers F."/>
            <person name="Hughes L."/>
            <person name="Humphray S."/>
            <person name="Jiang R.H."/>
            <person name="Judelson H."/>
            <person name="Kamoun S."/>
            <person name="Kyung K."/>
            <person name="Meijer H."/>
            <person name="Minx P."/>
            <person name="Morris P."/>
            <person name="Nelson J."/>
            <person name="Phuntumart V."/>
            <person name="Qutob D."/>
            <person name="Rehmany A."/>
            <person name="Rougon-Cardoso A."/>
            <person name="Ryden P."/>
            <person name="Torto-Alalibo T."/>
            <person name="Studholme D."/>
            <person name="Wang Y."/>
            <person name="Win J."/>
            <person name="Wood J."/>
            <person name="Clifton S.W."/>
            <person name="Rogers J."/>
            <person name="Van den Ackerveken G."/>
            <person name="Jones J.D."/>
            <person name="McDowell J.M."/>
            <person name="Beynon J."/>
            <person name="Tyler B.M."/>
        </authorList>
    </citation>
    <scope>NUCLEOTIDE SEQUENCE [LARGE SCALE GENOMIC DNA]</scope>
    <source>
        <strain evidence="2">Emoy2</strain>
    </source>
</reference>
<evidence type="ECO:0000313" key="1">
    <source>
        <dbReference type="EnsemblProtists" id="HpaP810705"/>
    </source>
</evidence>
<dbReference type="InParanoid" id="M4BW04"/>
<accession>M4BW04</accession>
<dbReference type="HOGENOM" id="CLU_2927482_0_0_1"/>
<dbReference type="EnsemblProtists" id="HpaT810705">
    <property type="protein sequence ID" value="HpaP810705"/>
    <property type="gene ID" value="HpaG810705"/>
</dbReference>
<reference evidence="1" key="2">
    <citation type="submission" date="2015-06" db="UniProtKB">
        <authorList>
            <consortium name="EnsemblProtists"/>
        </authorList>
    </citation>
    <scope>IDENTIFICATION</scope>
    <source>
        <strain evidence="1">Emoy2</strain>
    </source>
</reference>
<dbReference type="EMBL" id="JH597991">
    <property type="status" value="NOT_ANNOTATED_CDS"/>
    <property type="molecule type" value="Genomic_DNA"/>
</dbReference>
<organism evidence="1 2">
    <name type="scientific">Hyaloperonospora arabidopsidis (strain Emoy2)</name>
    <name type="common">Downy mildew agent</name>
    <name type="synonym">Peronospora arabidopsidis</name>
    <dbReference type="NCBI Taxonomy" id="559515"/>
    <lineage>
        <taxon>Eukaryota</taxon>
        <taxon>Sar</taxon>
        <taxon>Stramenopiles</taxon>
        <taxon>Oomycota</taxon>
        <taxon>Peronosporomycetes</taxon>
        <taxon>Peronosporales</taxon>
        <taxon>Peronosporaceae</taxon>
        <taxon>Hyaloperonospora</taxon>
    </lineage>
</organism>